<sequence>MVILQRYRFQTSECYAQKNHNDAYRIIVSVLGRPFGIPYKGQKNTYFFWRYLLEVNEGEETNPINVTARCWCC</sequence>
<protein>
    <submittedName>
        <fullName evidence="1">Uncharacterized protein</fullName>
    </submittedName>
</protein>
<gene>
    <name evidence="1" type="ORF">VCR31J2_1270824</name>
</gene>
<proteinExistence type="predicted"/>
<evidence type="ECO:0000313" key="1">
    <source>
        <dbReference type="EMBL" id="CDT65109.1"/>
    </source>
</evidence>
<accession>A0AA87BYZ7</accession>
<keyword evidence="2" id="KW-1185">Reference proteome</keyword>
<organism evidence="1 2">
    <name type="scientific">Vibrio coralliirubri</name>
    <dbReference type="NCBI Taxonomy" id="1516159"/>
    <lineage>
        <taxon>Bacteria</taxon>
        <taxon>Pseudomonadati</taxon>
        <taxon>Pseudomonadota</taxon>
        <taxon>Gammaproteobacteria</taxon>
        <taxon>Vibrionales</taxon>
        <taxon>Vibrionaceae</taxon>
        <taxon>Vibrio</taxon>
    </lineage>
</organism>
<reference evidence="1 2" key="1">
    <citation type="submission" date="2014-06" db="EMBL/GenBank/DDBJ databases">
        <authorList>
            <person name="Le Roux F."/>
        </authorList>
    </citation>
    <scope>NUCLEOTIDE SEQUENCE [LARGE SCALE GENOMIC DNA]</scope>
    <source>
        <strain evidence="1 2">J2-31</strain>
    </source>
</reference>
<dbReference type="EMBL" id="CCKJ01000032">
    <property type="protein sequence ID" value="CDT65109.1"/>
    <property type="molecule type" value="Genomic_DNA"/>
</dbReference>
<dbReference type="Proteomes" id="UP000041625">
    <property type="component" value="Unassembled WGS sequence"/>
</dbReference>
<evidence type="ECO:0000313" key="2">
    <source>
        <dbReference type="Proteomes" id="UP000041625"/>
    </source>
</evidence>
<comment type="caution">
    <text evidence="1">The sequence shown here is derived from an EMBL/GenBank/DDBJ whole genome shotgun (WGS) entry which is preliminary data.</text>
</comment>
<name>A0AA87BYZ7_9VIBR</name>
<dbReference type="AlphaFoldDB" id="A0AA87BYZ7"/>